<reference evidence="1 2" key="1">
    <citation type="journal article" date="2024" name="Commun. Biol.">
        <title>Comparative genomic analysis of thermophilic fungi reveals convergent evolutionary adaptations and gene losses.</title>
        <authorList>
            <person name="Steindorff A.S."/>
            <person name="Aguilar-Pontes M.V."/>
            <person name="Robinson A.J."/>
            <person name="Andreopoulos B."/>
            <person name="LaButti K."/>
            <person name="Kuo A."/>
            <person name="Mondo S."/>
            <person name="Riley R."/>
            <person name="Otillar R."/>
            <person name="Haridas S."/>
            <person name="Lipzen A."/>
            <person name="Grimwood J."/>
            <person name="Schmutz J."/>
            <person name="Clum A."/>
            <person name="Reid I.D."/>
            <person name="Moisan M.C."/>
            <person name="Butler G."/>
            <person name="Nguyen T.T.M."/>
            <person name="Dewar K."/>
            <person name="Conant G."/>
            <person name="Drula E."/>
            <person name="Henrissat B."/>
            <person name="Hansel C."/>
            <person name="Singer S."/>
            <person name="Hutchinson M.I."/>
            <person name="de Vries R.P."/>
            <person name="Natvig D.O."/>
            <person name="Powell A.J."/>
            <person name="Tsang A."/>
            <person name="Grigoriev I.V."/>
        </authorList>
    </citation>
    <scope>NUCLEOTIDE SEQUENCE [LARGE SCALE GENOMIC DNA]</scope>
    <source>
        <strain evidence="1 2">CBS 494.80</strain>
    </source>
</reference>
<organism evidence="1 2">
    <name type="scientific">Oculimacula yallundae</name>
    <dbReference type="NCBI Taxonomy" id="86028"/>
    <lineage>
        <taxon>Eukaryota</taxon>
        <taxon>Fungi</taxon>
        <taxon>Dikarya</taxon>
        <taxon>Ascomycota</taxon>
        <taxon>Pezizomycotina</taxon>
        <taxon>Leotiomycetes</taxon>
        <taxon>Helotiales</taxon>
        <taxon>Ploettnerulaceae</taxon>
        <taxon>Oculimacula</taxon>
    </lineage>
</organism>
<protein>
    <submittedName>
        <fullName evidence="1">Uncharacterized protein</fullName>
    </submittedName>
</protein>
<gene>
    <name evidence="1" type="ORF">VTL71DRAFT_5689</name>
</gene>
<evidence type="ECO:0000313" key="2">
    <source>
        <dbReference type="Proteomes" id="UP001595075"/>
    </source>
</evidence>
<name>A0ABR4BYB9_9HELO</name>
<keyword evidence="2" id="KW-1185">Reference proteome</keyword>
<comment type="caution">
    <text evidence="1">The sequence shown here is derived from an EMBL/GenBank/DDBJ whole genome shotgun (WGS) entry which is preliminary data.</text>
</comment>
<dbReference type="EMBL" id="JAZHXI010000016">
    <property type="protein sequence ID" value="KAL2062617.1"/>
    <property type="molecule type" value="Genomic_DNA"/>
</dbReference>
<evidence type="ECO:0000313" key="1">
    <source>
        <dbReference type="EMBL" id="KAL2062617.1"/>
    </source>
</evidence>
<proteinExistence type="predicted"/>
<sequence>MSQCYMRSACHPIPTNTQKDTFPCRPASPFPGKYECSASTSQEHADLDQYPRNLSHSCLPSIPSRTICSSKIETMKQNAPRTELQE</sequence>
<accession>A0ABR4BYB9</accession>
<dbReference type="Proteomes" id="UP001595075">
    <property type="component" value="Unassembled WGS sequence"/>
</dbReference>